<dbReference type="SMART" id="SM00490">
    <property type="entry name" value="HELICc"/>
    <property type="match status" value="1"/>
</dbReference>
<evidence type="ECO:0000256" key="2">
    <source>
        <dbReference type="ARBA" id="ARBA00008792"/>
    </source>
</evidence>
<evidence type="ECO:0000256" key="11">
    <source>
        <dbReference type="ARBA" id="ARBA00022840"/>
    </source>
</evidence>
<dbReference type="InterPro" id="IPR007502">
    <property type="entry name" value="Helicase-assoc_dom"/>
</dbReference>
<evidence type="ECO:0000313" key="19">
    <source>
        <dbReference type="Proteomes" id="UP000694924"/>
    </source>
</evidence>
<dbReference type="Gene3D" id="2.40.50.90">
    <property type="match status" value="1"/>
</dbReference>
<dbReference type="SUPFAM" id="SSF63748">
    <property type="entry name" value="Tudor/PWWP/MBT"/>
    <property type="match status" value="1"/>
</dbReference>
<keyword evidence="19" id="KW-1185">Reference proteome</keyword>
<evidence type="ECO:0000256" key="6">
    <source>
        <dbReference type="ARBA" id="ARBA00022490"/>
    </source>
</evidence>
<dbReference type="InterPro" id="IPR035437">
    <property type="entry name" value="SNase_OB-fold_sf"/>
</dbReference>
<dbReference type="SMART" id="SM00847">
    <property type="entry name" value="HA2"/>
    <property type="match status" value="1"/>
</dbReference>
<sequence length="1432" mass="164553">MDFDILKLNKIIRLPPPYSQTLQSRNVSAADDLIDHVPIRKSTTEGTSYAEKYVEEEEKELLKSSAKHISNILENEHKMDNVSVGTNSVQSELYNQELNVYNTFDFSNHLKTNLSINDIKDHIISMIDTNSVVIIEGPTGCGKTTQVPQYILDSCYKKKAHCNIIVTQPRRIAASSIAKRVSQERKWPLGTLVGYKIGMMNCTSKDTRLTYCTTGVLLQRLVYKKHMLEFTHIILDEVHERDQEMDFLLVVIRKLLRTNSRNVKVVLMSATFNVDKFANYFSSPVGNKLEPAPVISVDKQSLYNTKVYYLCQLGMIGDLPKVSQNEPKITKNLMNLCVRIIIVLDELDMKVGDNAGNDIGIGSFNRHVVLIFLPGISEIEELHSMLMSPKYESSKWDIVVLHSLLTNEEQFKIFQQPPKDYRRIILSTNIAESSITVPDVKYVIDFCLTKQLVTDPQTNFQSLELSWASKVNCKQRSGRTGRVMDGRVYRLVPKNFYNSVLPEEASPEMLRAPLENIFLQAKVLNMGEPKAILALCLDPPDLSNIERTILLLKESGALLNTENTTHALDGELTDLGRIMAAVPLNIKITKLIMLGHLFSVLRDTIIIGCSMSIKDMFCNPFGKKLLAYNVKLTWANDSESDCIAFLNVYKVWTREKANRRLNSRDIEKRWAKRQFVQIKVLREIESLVLEVTKKLKDFNIVESVGINKVKWDDEIRPLILKIVIAGAFYPNYCIKRQNTVEMEEQHKILNGLDITRTVYLQGWPINQPGFLYARKIQNLFQPCLNSSIGKIHVSFKSTRLYVQFNKDYTDEERKIPLSMYRAIKMRRYNSPIKISVLSEKKAIEFTKQMNFEVQPTGFLNKNISIKEDERPAYVNPDLPSLDISCIPIKLINIINPGHFWVHINDKDTHDKIKYIREVLNRKEYALSKFSSLPEIDTLVAVPLKLKHLQVEYYRGIIKDYIKTQNQNFALCQLIDIGHTIKIPINDIRKITNAKSVMKIPALALECVLANIQPSTIYSYKIHWSEEAELKFHELIGNNEHIYGEIYSVVNSVIALTLISLNKGEKVNINEILIDTKLAIPKEESYLSQRNNNIRKQYKNMNTKEILYYEKLQYDDSYDINDDYPDPPEESECISTVNLRGPFSPLECNLKHLTIAGRDKAIYIDKNSVNSVILDNNWEEQQENLLVAGSVNQNINSNSLTLYNTTLIPAIPGLTALLALIFAPRIELRRSSIGSYFTGALCGLGYDSSTKTSIFPEHDMEVYFDVEITLDDLQDINRLRNWMNIGMQISENIKGHNHFMEVITCQNKIEAVLSKLINKNRKKQNPEMVGNFYKWAKYDESMFLKPNENAMIKNNVYNLHWALELEETDDELEELTNHLKELRILASENDRNTLNTEICCKFCKVTVYGIAKLREHLYTSEHKKHEKKWAIKL</sequence>
<evidence type="ECO:0000256" key="9">
    <source>
        <dbReference type="ARBA" id="ARBA00022801"/>
    </source>
</evidence>
<gene>
    <name evidence="20" type="primary">LOC107064000</name>
</gene>
<evidence type="ECO:0000259" key="18">
    <source>
        <dbReference type="PROSITE" id="PS51194"/>
    </source>
</evidence>
<dbReference type="RefSeq" id="XP_015171720.1">
    <property type="nucleotide sequence ID" value="XM_015316234.1"/>
</dbReference>
<feature type="domain" description="Helicase ATP-binding" evidence="17">
    <location>
        <begin position="124"/>
        <end position="290"/>
    </location>
</feature>
<evidence type="ECO:0000256" key="13">
    <source>
        <dbReference type="ARBA" id="ARBA00023158"/>
    </source>
</evidence>
<reference evidence="20" key="1">
    <citation type="submission" date="2025-08" db="UniProtKB">
        <authorList>
            <consortium name="RefSeq"/>
        </authorList>
    </citation>
    <scope>IDENTIFICATION</scope>
    <source>
        <tissue evidence="20">Whole body</tissue>
    </source>
</reference>
<dbReference type="PROSITE" id="PS51192">
    <property type="entry name" value="HELICASE_ATP_BIND_1"/>
    <property type="match status" value="1"/>
</dbReference>
<feature type="domain" description="Helicase C-terminal" evidence="18">
    <location>
        <begin position="360"/>
        <end position="525"/>
    </location>
</feature>
<name>A0ABM1HUT3_POLDO</name>
<keyword evidence="13" id="KW-0943">RNA-mediated gene silencing</keyword>
<dbReference type="Proteomes" id="UP000694924">
    <property type="component" value="Unplaced"/>
</dbReference>
<keyword evidence="14" id="KW-0469">Meiosis</keyword>
<dbReference type="Pfam" id="PF00270">
    <property type="entry name" value="DEAD"/>
    <property type="match status" value="1"/>
</dbReference>
<keyword evidence="9" id="KW-0378">Hydrolase</keyword>
<dbReference type="InterPro" id="IPR001650">
    <property type="entry name" value="Helicase_C-like"/>
</dbReference>
<dbReference type="EC" id="3.6.4.13" evidence="3"/>
<keyword evidence="16" id="KW-0175">Coiled coil</keyword>
<keyword evidence="12" id="KW-0744">Spermatogenesis</keyword>
<dbReference type="PANTHER" id="PTHR18934:SF113">
    <property type="entry name" value="ATP-DEPENDENT RNA HELICASE TDRD9"/>
    <property type="match status" value="1"/>
</dbReference>
<evidence type="ECO:0000256" key="14">
    <source>
        <dbReference type="ARBA" id="ARBA00023254"/>
    </source>
</evidence>
<dbReference type="CDD" id="cd18791">
    <property type="entry name" value="SF2_C_RHA"/>
    <property type="match status" value="1"/>
</dbReference>
<evidence type="ECO:0000256" key="1">
    <source>
        <dbReference type="ARBA" id="ARBA00004496"/>
    </source>
</evidence>
<dbReference type="Pfam" id="PF00567">
    <property type="entry name" value="TUDOR"/>
    <property type="match status" value="1"/>
</dbReference>
<keyword evidence="10 20" id="KW-0347">Helicase</keyword>
<dbReference type="SUPFAM" id="SSF52540">
    <property type="entry name" value="P-loop containing nucleoside triphosphate hydrolases"/>
    <property type="match status" value="1"/>
</dbReference>
<dbReference type="InterPro" id="IPR027417">
    <property type="entry name" value="P-loop_NTPase"/>
</dbReference>
<evidence type="ECO:0000256" key="10">
    <source>
        <dbReference type="ARBA" id="ARBA00022806"/>
    </source>
</evidence>
<keyword evidence="5" id="KW-0217">Developmental protein</keyword>
<accession>A0ABM1HUT3</accession>
<evidence type="ECO:0000256" key="8">
    <source>
        <dbReference type="ARBA" id="ARBA00022782"/>
    </source>
</evidence>
<comment type="similarity">
    <text evidence="2">Belongs to the DEAD box helicase family. DEAH subfamily.</text>
</comment>
<protein>
    <recommendedName>
        <fullName evidence="4">Probable ATP-dependent RNA helicase spindle-E</fullName>
        <ecNumber evidence="3">3.6.4.13</ecNumber>
    </recommendedName>
</protein>
<evidence type="ECO:0000313" key="20">
    <source>
        <dbReference type="RefSeq" id="XP_015171720.1"/>
    </source>
</evidence>
<dbReference type="InterPro" id="IPR002999">
    <property type="entry name" value="Tudor"/>
</dbReference>
<evidence type="ECO:0000256" key="3">
    <source>
        <dbReference type="ARBA" id="ARBA00012552"/>
    </source>
</evidence>
<proteinExistence type="inferred from homology"/>
<dbReference type="SMART" id="SM00487">
    <property type="entry name" value="DEXDc"/>
    <property type="match status" value="1"/>
</dbReference>
<dbReference type="Gene3D" id="3.40.50.300">
    <property type="entry name" value="P-loop containing nucleotide triphosphate hydrolases"/>
    <property type="match status" value="2"/>
</dbReference>
<evidence type="ECO:0000256" key="12">
    <source>
        <dbReference type="ARBA" id="ARBA00022871"/>
    </source>
</evidence>
<dbReference type="PROSITE" id="PS51194">
    <property type="entry name" value="HELICASE_CTER"/>
    <property type="match status" value="1"/>
</dbReference>
<evidence type="ECO:0000256" key="4">
    <source>
        <dbReference type="ARBA" id="ARBA00013352"/>
    </source>
</evidence>
<dbReference type="GO" id="GO:0004386">
    <property type="term" value="F:helicase activity"/>
    <property type="evidence" value="ECO:0007669"/>
    <property type="project" value="UniProtKB-KW"/>
</dbReference>
<feature type="coiled-coil region" evidence="16">
    <location>
        <begin position="1364"/>
        <end position="1391"/>
    </location>
</feature>
<dbReference type="Gene3D" id="1.20.120.1080">
    <property type="match status" value="1"/>
</dbReference>
<evidence type="ECO:0000256" key="7">
    <source>
        <dbReference type="ARBA" id="ARBA00022741"/>
    </source>
</evidence>
<evidence type="ECO:0000256" key="5">
    <source>
        <dbReference type="ARBA" id="ARBA00022473"/>
    </source>
</evidence>
<keyword evidence="11" id="KW-0067">ATP-binding</keyword>
<evidence type="ECO:0000256" key="15">
    <source>
        <dbReference type="ARBA" id="ARBA00047984"/>
    </source>
</evidence>
<dbReference type="PANTHER" id="PTHR18934">
    <property type="entry name" value="ATP-DEPENDENT RNA HELICASE"/>
    <property type="match status" value="1"/>
</dbReference>
<dbReference type="InterPro" id="IPR011545">
    <property type="entry name" value="DEAD/DEAH_box_helicase_dom"/>
</dbReference>
<comment type="subcellular location">
    <subcellularLocation>
        <location evidence="1">Cytoplasm</location>
    </subcellularLocation>
</comment>
<evidence type="ECO:0000256" key="16">
    <source>
        <dbReference type="SAM" id="Coils"/>
    </source>
</evidence>
<organism evidence="19 20">
    <name type="scientific">Polistes dominula</name>
    <name type="common">European paper wasp</name>
    <name type="synonym">Vespa dominula</name>
    <dbReference type="NCBI Taxonomy" id="743375"/>
    <lineage>
        <taxon>Eukaryota</taxon>
        <taxon>Metazoa</taxon>
        <taxon>Ecdysozoa</taxon>
        <taxon>Arthropoda</taxon>
        <taxon>Hexapoda</taxon>
        <taxon>Insecta</taxon>
        <taxon>Pterygota</taxon>
        <taxon>Neoptera</taxon>
        <taxon>Endopterygota</taxon>
        <taxon>Hymenoptera</taxon>
        <taxon>Apocrita</taxon>
        <taxon>Aculeata</taxon>
        <taxon>Vespoidea</taxon>
        <taxon>Vespidae</taxon>
        <taxon>Polistinae</taxon>
        <taxon>Polistini</taxon>
        <taxon>Polistes</taxon>
    </lineage>
</organism>
<comment type="catalytic activity">
    <reaction evidence="15">
        <text>ATP + H2O = ADP + phosphate + H(+)</text>
        <dbReference type="Rhea" id="RHEA:13065"/>
        <dbReference type="ChEBI" id="CHEBI:15377"/>
        <dbReference type="ChEBI" id="CHEBI:15378"/>
        <dbReference type="ChEBI" id="CHEBI:30616"/>
        <dbReference type="ChEBI" id="CHEBI:43474"/>
        <dbReference type="ChEBI" id="CHEBI:456216"/>
        <dbReference type="EC" id="3.6.4.13"/>
    </reaction>
</comment>
<evidence type="ECO:0000259" key="17">
    <source>
        <dbReference type="PROSITE" id="PS51192"/>
    </source>
</evidence>
<keyword evidence="8" id="KW-0221">Differentiation</keyword>
<keyword evidence="6" id="KW-0963">Cytoplasm</keyword>
<dbReference type="Pfam" id="PF00271">
    <property type="entry name" value="Helicase_C"/>
    <property type="match status" value="1"/>
</dbReference>
<keyword evidence="7" id="KW-0547">Nucleotide-binding</keyword>
<dbReference type="InterPro" id="IPR014001">
    <property type="entry name" value="Helicase_ATP-bd"/>
</dbReference>
<dbReference type="GeneID" id="107064000"/>